<comment type="subcellular location">
    <subcellularLocation>
        <location evidence="1">Cell membrane</location>
    </subcellularLocation>
</comment>
<dbReference type="InterPro" id="IPR001173">
    <property type="entry name" value="Glyco_trans_2-like"/>
</dbReference>
<dbReference type="STRING" id="187868.SAMN05192589_12119"/>
<keyword evidence="5" id="KW-0472">Membrane</keyword>
<dbReference type="GO" id="GO:0016757">
    <property type="term" value="F:glycosyltransferase activity"/>
    <property type="evidence" value="ECO:0007669"/>
    <property type="project" value="UniProtKB-KW"/>
</dbReference>
<evidence type="ECO:0000256" key="1">
    <source>
        <dbReference type="ARBA" id="ARBA00004236"/>
    </source>
</evidence>
<keyword evidence="4 7" id="KW-0808">Transferase</keyword>
<protein>
    <submittedName>
        <fullName evidence="7">Glycosyl transferase family 2</fullName>
    </submittedName>
</protein>
<keyword evidence="8" id="KW-1185">Reference proteome</keyword>
<dbReference type="OrthoDB" id="9777873at2"/>
<evidence type="ECO:0000256" key="2">
    <source>
        <dbReference type="ARBA" id="ARBA00022475"/>
    </source>
</evidence>
<evidence type="ECO:0000256" key="5">
    <source>
        <dbReference type="ARBA" id="ARBA00023136"/>
    </source>
</evidence>
<proteinExistence type="predicted"/>
<evidence type="ECO:0000256" key="3">
    <source>
        <dbReference type="ARBA" id="ARBA00022676"/>
    </source>
</evidence>
<evidence type="ECO:0000313" key="8">
    <source>
        <dbReference type="Proteomes" id="UP000198781"/>
    </source>
</evidence>
<organism evidence="7 8">
    <name type="scientific">Paracidovorax valerianellae</name>
    <dbReference type="NCBI Taxonomy" id="187868"/>
    <lineage>
        <taxon>Bacteria</taxon>
        <taxon>Pseudomonadati</taxon>
        <taxon>Pseudomonadota</taxon>
        <taxon>Betaproteobacteria</taxon>
        <taxon>Burkholderiales</taxon>
        <taxon>Comamonadaceae</taxon>
        <taxon>Paracidovorax</taxon>
    </lineage>
</organism>
<evidence type="ECO:0000259" key="6">
    <source>
        <dbReference type="Pfam" id="PF00535"/>
    </source>
</evidence>
<feature type="domain" description="Glycosyltransferase 2-like" evidence="6">
    <location>
        <begin position="4"/>
        <end position="141"/>
    </location>
</feature>
<evidence type="ECO:0000313" key="7">
    <source>
        <dbReference type="EMBL" id="SDE56617.1"/>
    </source>
</evidence>
<dbReference type="Gene3D" id="3.90.550.10">
    <property type="entry name" value="Spore Coat Polysaccharide Biosynthesis Protein SpsA, Chain A"/>
    <property type="match status" value="1"/>
</dbReference>
<dbReference type="PANTHER" id="PTHR43646">
    <property type="entry name" value="GLYCOSYLTRANSFERASE"/>
    <property type="match status" value="1"/>
</dbReference>
<dbReference type="Pfam" id="PF00535">
    <property type="entry name" value="Glycos_transf_2"/>
    <property type="match status" value="1"/>
</dbReference>
<dbReference type="Proteomes" id="UP000198781">
    <property type="component" value="Unassembled WGS sequence"/>
</dbReference>
<dbReference type="PANTHER" id="PTHR43646:SF2">
    <property type="entry name" value="GLYCOSYLTRANSFERASE 2-LIKE DOMAIN-CONTAINING PROTEIN"/>
    <property type="match status" value="1"/>
</dbReference>
<dbReference type="RefSeq" id="WP_092745848.1">
    <property type="nucleotide sequence ID" value="NZ_FMZC01000021.1"/>
</dbReference>
<gene>
    <name evidence="7" type="ORF">SAMN05192589_12119</name>
</gene>
<dbReference type="InterPro" id="IPR029044">
    <property type="entry name" value="Nucleotide-diphossugar_trans"/>
</dbReference>
<dbReference type="AlphaFoldDB" id="A0A1G7DYT5"/>
<keyword evidence="3" id="KW-0328">Glycosyltransferase</keyword>
<dbReference type="GO" id="GO:0005886">
    <property type="term" value="C:plasma membrane"/>
    <property type="evidence" value="ECO:0007669"/>
    <property type="project" value="UniProtKB-SubCell"/>
</dbReference>
<sequence>MIGVCIPAHDEADLIGACLASISAAAAQVFPREPVRVVVVADACRDATAALARAHGCDVLEIDARCVGAARAAGMDHLVGLGARWLCCTDADSRVPPHWITAQLACASDAVCGTIGVEDWHEHPLHVAQAFATHYQDRNGHRHIHGANLGLSAAAYRRAGGFAALVAHEDVRLVEALIAQQATVAWVRDPRVITSARRIARAPEGFAAWLQARWHADPEMPIAVAA</sequence>
<dbReference type="SUPFAM" id="SSF53448">
    <property type="entry name" value="Nucleotide-diphospho-sugar transferases"/>
    <property type="match status" value="1"/>
</dbReference>
<reference evidence="7 8" key="1">
    <citation type="submission" date="2016-10" db="EMBL/GenBank/DDBJ databases">
        <authorList>
            <person name="de Groot N.N."/>
        </authorList>
    </citation>
    <scope>NUCLEOTIDE SEQUENCE [LARGE SCALE GENOMIC DNA]</scope>
    <source>
        <strain evidence="7 8">DSM 16619</strain>
    </source>
</reference>
<dbReference type="EMBL" id="FMZC01000021">
    <property type="protein sequence ID" value="SDE56617.1"/>
    <property type="molecule type" value="Genomic_DNA"/>
</dbReference>
<evidence type="ECO:0000256" key="4">
    <source>
        <dbReference type="ARBA" id="ARBA00022679"/>
    </source>
</evidence>
<name>A0A1G7DYT5_9BURK</name>
<keyword evidence="2" id="KW-1003">Cell membrane</keyword>
<accession>A0A1G7DYT5</accession>